<dbReference type="SUPFAM" id="SSF54695">
    <property type="entry name" value="POZ domain"/>
    <property type="match status" value="1"/>
</dbReference>
<dbReference type="OrthoDB" id="8953997at2759"/>
<dbReference type="GO" id="GO:0000981">
    <property type="term" value="F:DNA-binding transcription factor activity, RNA polymerase II-specific"/>
    <property type="evidence" value="ECO:0007669"/>
    <property type="project" value="TreeGrafter"/>
</dbReference>
<proteinExistence type="predicted"/>
<protein>
    <submittedName>
        <fullName evidence="2">Kelch-like protein 10</fullName>
    </submittedName>
</protein>
<dbReference type="Pfam" id="PF00651">
    <property type="entry name" value="BTB"/>
    <property type="match status" value="1"/>
</dbReference>
<comment type="caution">
    <text evidence="2">The sequence shown here is derived from an EMBL/GenBank/DDBJ whole genome shotgun (WGS) entry which is preliminary data.</text>
</comment>
<keyword evidence="3" id="KW-1185">Reference proteome</keyword>
<name>A0A556TZY8_BAGYA</name>
<dbReference type="EMBL" id="VCAZ01000033">
    <property type="protein sequence ID" value="TSL54326.1"/>
    <property type="molecule type" value="Genomic_DNA"/>
</dbReference>
<gene>
    <name evidence="2" type="ORF">Baya_6216</name>
</gene>
<reference evidence="2 3" key="1">
    <citation type="journal article" date="2019" name="Genome Biol. Evol.">
        <title>Whole-Genome Sequencing of the Giant Devil Catfish, Bagarius yarrelli.</title>
        <authorList>
            <person name="Jiang W."/>
            <person name="Lv Y."/>
            <person name="Cheng L."/>
            <person name="Yang K."/>
            <person name="Chao B."/>
            <person name="Wang X."/>
            <person name="Li Y."/>
            <person name="Pan X."/>
            <person name="You X."/>
            <person name="Zhang Y."/>
            <person name="Yang J."/>
            <person name="Li J."/>
            <person name="Zhang X."/>
            <person name="Liu S."/>
            <person name="Sun C."/>
            <person name="Yang J."/>
            <person name="Shi Q."/>
        </authorList>
    </citation>
    <scope>NUCLEOTIDE SEQUENCE [LARGE SCALE GENOMIC DNA]</scope>
    <source>
        <strain evidence="2">JWS20170419001</strain>
        <tissue evidence="2">Muscle</tissue>
    </source>
</reference>
<dbReference type="InterPro" id="IPR000210">
    <property type="entry name" value="BTB/POZ_dom"/>
</dbReference>
<dbReference type="PROSITE" id="PS50097">
    <property type="entry name" value="BTB"/>
    <property type="match status" value="1"/>
</dbReference>
<dbReference type="Gene3D" id="3.30.710.10">
    <property type="entry name" value="Potassium Channel Kv1.1, Chain A"/>
    <property type="match status" value="1"/>
</dbReference>
<organism evidence="2 3">
    <name type="scientific">Bagarius yarrelli</name>
    <name type="common">Goonch</name>
    <name type="synonym">Bagrus yarrelli</name>
    <dbReference type="NCBI Taxonomy" id="175774"/>
    <lineage>
        <taxon>Eukaryota</taxon>
        <taxon>Metazoa</taxon>
        <taxon>Chordata</taxon>
        <taxon>Craniata</taxon>
        <taxon>Vertebrata</taxon>
        <taxon>Euteleostomi</taxon>
        <taxon>Actinopterygii</taxon>
        <taxon>Neopterygii</taxon>
        <taxon>Teleostei</taxon>
        <taxon>Ostariophysi</taxon>
        <taxon>Siluriformes</taxon>
        <taxon>Sisoridae</taxon>
        <taxon>Sisorinae</taxon>
        <taxon>Bagarius</taxon>
    </lineage>
</organism>
<accession>A0A556TZY8</accession>
<evidence type="ECO:0000313" key="3">
    <source>
        <dbReference type="Proteomes" id="UP000319801"/>
    </source>
</evidence>
<dbReference type="Proteomes" id="UP000319801">
    <property type="component" value="Unassembled WGS sequence"/>
</dbReference>
<dbReference type="SMART" id="SM00225">
    <property type="entry name" value="BTB"/>
    <property type="match status" value="1"/>
</dbReference>
<dbReference type="InterPro" id="IPR011333">
    <property type="entry name" value="SKP1/BTB/POZ_sf"/>
</dbReference>
<feature type="domain" description="BTB" evidence="1">
    <location>
        <begin position="11"/>
        <end position="77"/>
    </location>
</feature>
<evidence type="ECO:0000313" key="2">
    <source>
        <dbReference type="EMBL" id="TSL54326.1"/>
    </source>
</evidence>
<dbReference type="PANTHER" id="PTHR46105:SF28">
    <property type="entry name" value="ZINC FINGER PROTEIN 37-LIKE"/>
    <property type="match status" value="1"/>
</dbReference>
<dbReference type="InterPro" id="IPR050457">
    <property type="entry name" value="ZnFinger_BTB_dom_contain"/>
</dbReference>
<sequence length="192" mass="21978">MNYYRYSGQLCDAIITVEGGQFHVHKEVLCNLSPYFRALFSRWSNPSQFMYNIPGVAPKIMKSILQYAYSNRIRITPGNVQELLVAADYLLVGSIISLCSQFLQRQLCPEMKRFANSLSLNKICHRAFLMSELKMQTCLRDDSAYSQLQSTALNSDNCCCLRCQMLFVKSSIWYSIYSKGLTGNNETNTIQQ</sequence>
<evidence type="ECO:0000259" key="1">
    <source>
        <dbReference type="PROSITE" id="PS50097"/>
    </source>
</evidence>
<dbReference type="GO" id="GO:0000978">
    <property type="term" value="F:RNA polymerase II cis-regulatory region sequence-specific DNA binding"/>
    <property type="evidence" value="ECO:0007669"/>
    <property type="project" value="TreeGrafter"/>
</dbReference>
<dbReference type="AlphaFoldDB" id="A0A556TZY8"/>
<dbReference type="PANTHER" id="PTHR46105">
    <property type="entry name" value="AGAP004733-PA"/>
    <property type="match status" value="1"/>
</dbReference>